<dbReference type="PANTHER" id="PTHR35332:SF2">
    <property type="entry name" value="REGULATION OF ENOLASE PROTEIN 1"/>
    <property type="match status" value="1"/>
</dbReference>
<organism evidence="1 2">
    <name type="scientific">Ancylobacter koreensis</name>
    <dbReference type="NCBI Taxonomy" id="266121"/>
    <lineage>
        <taxon>Bacteria</taxon>
        <taxon>Pseudomonadati</taxon>
        <taxon>Pseudomonadota</taxon>
        <taxon>Alphaproteobacteria</taxon>
        <taxon>Hyphomicrobiales</taxon>
        <taxon>Xanthobacteraceae</taxon>
        <taxon>Ancylobacter</taxon>
    </lineage>
</organism>
<evidence type="ECO:0000313" key="1">
    <source>
        <dbReference type="EMBL" id="MCK0209757.1"/>
    </source>
</evidence>
<dbReference type="EMBL" id="JALKCG010000008">
    <property type="protein sequence ID" value="MCK0209757.1"/>
    <property type="molecule type" value="Genomic_DNA"/>
</dbReference>
<dbReference type="Proteomes" id="UP001202867">
    <property type="component" value="Unassembled WGS sequence"/>
</dbReference>
<dbReference type="InterPro" id="IPR009784">
    <property type="entry name" value="DUF1349"/>
</dbReference>
<protein>
    <submittedName>
        <fullName evidence="1">DUF1349 domain-containing protein</fullName>
    </submittedName>
</protein>
<dbReference type="SUPFAM" id="SSF49899">
    <property type="entry name" value="Concanavalin A-like lectins/glucanases"/>
    <property type="match status" value="1"/>
</dbReference>
<dbReference type="Pfam" id="PF07081">
    <property type="entry name" value="DUF1349"/>
    <property type="match status" value="1"/>
</dbReference>
<name>A0ABT0DR48_9HYPH</name>
<reference evidence="2" key="1">
    <citation type="submission" date="2023-07" db="EMBL/GenBank/DDBJ databases">
        <title>Ancylobacter moscoviensis sp. nov., facultatively methylotrophic bacteria from activated sludge and the reclassification of Starkeya novella (Starkey 1934) Kelly et al. 2000 as Ancylobacter novellus comb. nov., Starkeya koreensis Im et al. 2006 as Ancylobacter koreensis comb.nov., Angulomicrobium tetraedrale Vasil'eva et al. 1986 as Ancylobacter tetraedralis comb. nov., Angulomicrobium amanitiforme Fritz et al. 2004 as Ancylobacter amanitiformis comb. nov. and Methylorhabdus multivorans Doronina et al. 1996 as Ancylobacter multivorans comb. nov. and emended description of the genus Ancylobacter.</title>
        <authorList>
            <person name="Doronina N."/>
            <person name="Chemodurova A."/>
            <person name="Grouzdev D."/>
            <person name="Koziaeva V."/>
            <person name="Shi W."/>
            <person name="Wu L."/>
            <person name="Kaparullina E."/>
        </authorList>
    </citation>
    <scope>NUCLEOTIDE SEQUENCE [LARGE SCALE GENOMIC DNA]</scope>
    <source>
        <strain evidence="2">Jip08</strain>
    </source>
</reference>
<accession>A0ABT0DR48</accession>
<dbReference type="PIRSF" id="PIRSF022704">
    <property type="entry name" value="UCP022704"/>
    <property type="match status" value="1"/>
</dbReference>
<gene>
    <name evidence="1" type="ORF">MWN33_17115</name>
</gene>
<dbReference type="Gene3D" id="2.60.120.200">
    <property type="match status" value="1"/>
</dbReference>
<sequence>MTDLAAGQWLNEPAKWSFEGDTLHLTTDASTDFWRETHYGFVRDNGHFLGLPTGEAFTAEVRVQADYRSLYDQAGLMLRLDETRWVKAGIEFNDGHHCLSVVVTDGRSDWSVTRLDGDAADVRLRLTVKGGALRVQFSTDGTTWPLLRLAPFPVAPAYHVGPMACTPERGGLDVAFSEFRILPPTERDLHDLS</sequence>
<evidence type="ECO:0000313" key="2">
    <source>
        <dbReference type="Proteomes" id="UP001202867"/>
    </source>
</evidence>
<dbReference type="InterPro" id="IPR013320">
    <property type="entry name" value="ConA-like_dom_sf"/>
</dbReference>
<proteinExistence type="predicted"/>
<comment type="caution">
    <text evidence="1">The sequence shown here is derived from an EMBL/GenBank/DDBJ whole genome shotgun (WGS) entry which is preliminary data.</text>
</comment>
<dbReference type="InterPro" id="IPR015987">
    <property type="entry name" value="UCP022704"/>
</dbReference>
<dbReference type="RefSeq" id="WP_247202255.1">
    <property type="nucleotide sequence ID" value="NZ_JALKCG010000008.1"/>
</dbReference>
<dbReference type="PANTHER" id="PTHR35332">
    <property type="entry name" value="REGULATION OF ENOLASE PROTEIN 1"/>
    <property type="match status" value="1"/>
</dbReference>
<keyword evidence="2" id="KW-1185">Reference proteome</keyword>